<comment type="caution">
    <text evidence="5">Lacks conserved residue(s) required for the propagation of feature annotation.</text>
</comment>
<evidence type="ECO:0000256" key="5">
    <source>
        <dbReference type="PROSITE-ProRule" id="PRU00276"/>
    </source>
</evidence>
<sequence length="214" mass="24382">AYFKKFYSDKDAIIVYFGVSLNAINLRYDTVDGINVRIFITGFTFNNVSTEEPYLRYVYTGSPYGDITKTLNEFRNYHLEHPLAPDVDAVVLITGIDMCEMKGRPLCNYQGMAFVAGACTWLKYGVCEDQPRSYSVVRPLAHELAHILGCVHDGEPEYRFISGHPGAKNCPYNQGYLMTYKQGSLNEYRFSPCCSKQIQFVAKLKESTCLFYNN</sequence>
<dbReference type="GO" id="GO:0046872">
    <property type="term" value="F:metal ion binding"/>
    <property type="evidence" value="ECO:0007669"/>
    <property type="project" value="UniProtKB-KW"/>
</dbReference>
<feature type="binding site" evidence="5">
    <location>
        <position position="152"/>
    </location>
    <ligand>
        <name>Zn(2+)</name>
        <dbReference type="ChEBI" id="CHEBI:29105"/>
        <note>catalytic</note>
    </ligand>
</feature>
<feature type="active site" evidence="5">
    <location>
        <position position="143"/>
    </location>
</feature>
<organism evidence="7">
    <name type="scientific">Ornithodoros brasiliensis</name>
    <name type="common">Mouro tick</name>
    <dbReference type="NCBI Taxonomy" id="888526"/>
    <lineage>
        <taxon>Eukaryota</taxon>
        <taxon>Metazoa</taxon>
        <taxon>Ecdysozoa</taxon>
        <taxon>Arthropoda</taxon>
        <taxon>Chelicerata</taxon>
        <taxon>Arachnida</taxon>
        <taxon>Acari</taxon>
        <taxon>Parasitiformes</taxon>
        <taxon>Ixodida</taxon>
        <taxon>Ixodoidea</taxon>
        <taxon>Argasidae</taxon>
        <taxon>Ornithodorinae</taxon>
        <taxon>Ornithodoros</taxon>
    </lineage>
</organism>
<feature type="non-terminal residue" evidence="7">
    <location>
        <position position="214"/>
    </location>
</feature>
<evidence type="ECO:0000256" key="4">
    <source>
        <dbReference type="ARBA" id="ARBA00023049"/>
    </source>
</evidence>
<keyword evidence="3 5" id="KW-0862">Zinc</keyword>
<evidence type="ECO:0000256" key="1">
    <source>
        <dbReference type="ARBA" id="ARBA00022670"/>
    </source>
</evidence>
<dbReference type="InterPro" id="IPR001590">
    <property type="entry name" value="Peptidase_M12B"/>
</dbReference>
<dbReference type="Gene3D" id="3.40.390.10">
    <property type="entry name" value="Collagenase (Catalytic Domain)"/>
    <property type="match status" value="1"/>
</dbReference>
<feature type="binding site" evidence="5">
    <location>
        <position position="146"/>
    </location>
    <ligand>
        <name>Zn(2+)</name>
        <dbReference type="ChEBI" id="CHEBI:29105"/>
        <note>catalytic</note>
    </ligand>
</feature>
<proteinExistence type="predicted"/>
<dbReference type="AlphaFoldDB" id="A0A1D2AJ86"/>
<evidence type="ECO:0000256" key="2">
    <source>
        <dbReference type="ARBA" id="ARBA00022801"/>
    </source>
</evidence>
<dbReference type="PROSITE" id="PS50215">
    <property type="entry name" value="ADAM_MEPRO"/>
    <property type="match status" value="1"/>
</dbReference>
<evidence type="ECO:0000259" key="6">
    <source>
        <dbReference type="PROSITE" id="PS50215"/>
    </source>
</evidence>
<name>A0A1D2AJ86_ORNBR</name>
<protein>
    <submittedName>
        <fullName evidence="7">Salivary gland metalloprotease</fullName>
    </submittedName>
</protein>
<feature type="non-terminal residue" evidence="7">
    <location>
        <position position="1"/>
    </location>
</feature>
<dbReference type="PANTHER" id="PTHR11905">
    <property type="entry name" value="ADAM A DISINTEGRIN AND METALLOPROTEASE DOMAIN"/>
    <property type="match status" value="1"/>
</dbReference>
<evidence type="ECO:0000256" key="3">
    <source>
        <dbReference type="ARBA" id="ARBA00022833"/>
    </source>
</evidence>
<dbReference type="InterPro" id="IPR024079">
    <property type="entry name" value="MetalloPept_cat_dom_sf"/>
</dbReference>
<evidence type="ECO:0000313" key="7">
    <source>
        <dbReference type="EMBL" id="JAT79282.1"/>
    </source>
</evidence>
<feature type="domain" description="Peptidase M12B" evidence="6">
    <location>
        <begin position="1"/>
        <end position="214"/>
    </location>
</feature>
<keyword evidence="2" id="KW-0378">Hydrolase</keyword>
<keyword evidence="4 7" id="KW-0482">Metalloprotease</keyword>
<dbReference type="GO" id="GO:0004222">
    <property type="term" value="F:metalloendopeptidase activity"/>
    <property type="evidence" value="ECO:0007669"/>
    <property type="project" value="InterPro"/>
</dbReference>
<dbReference type="SUPFAM" id="SSF55486">
    <property type="entry name" value="Metalloproteases ('zincins'), catalytic domain"/>
    <property type="match status" value="1"/>
</dbReference>
<keyword evidence="5" id="KW-0479">Metal-binding</keyword>
<feature type="binding site" evidence="5">
    <location>
        <position position="142"/>
    </location>
    <ligand>
        <name>Zn(2+)</name>
        <dbReference type="ChEBI" id="CHEBI:29105"/>
        <note>catalytic</note>
    </ligand>
</feature>
<accession>A0A1D2AJ86</accession>
<dbReference type="GO" id="GO:0006509">
    <property type="term" value="P:membrane protein ectodomain proteolysis"/>
    <property type="evidence" value="ECO:0007669"/>
    <property type="project" value="TreeGrafter"/>
</dbReference>
<dbReference type="PANTHER" id="PTHR11905:SF159">
    <property type="entry name" value="ADAM METALLOPROTEASE"/>
    <property type="match status" value="1"/>
</dbReference>
<reference evidence="7" key="1">
    <citation type="submission" date="2016-07" db="EMBL/GenBank/DDBJ databases">
        <title>Salivary Glands transcriptome analysis on engorged females of Ornithodoros brasiliensis (Acari:Argasidae).</title>
        <authorList>
            <person name="Simons S.M."/>
            <person name="Carvalho E."/>
            <person name="Junqueira-de-Azevedo I."/>
            <person name="Ho P.L."/>
            <person name="Giovanni D."/>
            <person name="Mendonca R."/>
            <person name="Onofrio V."/>
            <person name="Landulfo G."/>
            <person name="Ramirez D."/>
            <person name="Barros-Battesti D."/>
        </authorList>
    </citation>
    <scope>NUCLEOTIDE SEQUENCE</scope>
    <source>
        <strain evidence="7">Female</strain>
        <tissue evidence="7">Salivary gland</tissue>
    </source>
</reference>
<dbReference type="Pfam" id="PF13688">
    <property type="entry name" value="Reprolysin_5"/>
    <property type="match status" value="1"/>
</dbReference>
<keyword evidence="1 7" id="KW-0645">Protease</keyword>
<dbReference type="EMBL" id="GETE01000052">
    <property type="protein sequence ID" value="JAT79282.1"/>
    <property type="molecule type" value="Transcribed_RNA"/>
</dbReference>